<dbReference type="EMBL" id="CAXDID020000003">
    <property type="protein sequence ID" value="CAL5971964.1"/>
    <property type="molecule type" value="Genomic_DNA"/>
</dbReference>
<feature type="signal peptide" evidence="1">
    <location>
        <begin position="1"/>
        <end position="19"/>
    </location>
</feature>
<keyword evidence="6" id="KW-1185">Reference proteome</keyword>
<dbReference type="Proteomes" id="UP001642409">
    <property type="component" value="Unassembled WGS sequence"/>
</dbReference>
<evidence type="ECO:0000313" key="6">
    <source>
        <dbReference type="Proteomes" id="UP001642409"/>
    </source>
</evidence>
<accession>A0AA86NV15</accession>
<feature type="chain" id="PRO_5044704989" evidence="1">
    <location>
        <begin position="20"/>
        <end position="255"/>
    </location>
</feature>
<proteinExistence type="predicted"/>
<evidence type="ECO:0000313" key="5">
    <source>
        <dbReference type="EMBL" id="CAL5971966.1"/>
    </source>
</evidence>
<dbReference type="EMBL" id="CATOUU010000380">
    <property type="protein sequence ID" value="CAI9927112.1"/>
    <property type="molecule type" value="Genomic_DNA"/>
</dbReference>
<dbReference type="EMBL" id="CATOUU010000380">
    <property type="protein sequence ID" value="CAI9927113.1"/>
    <property type="molecule type" value="Genomic_DNA"/>
</dbReference>
<dbReference type="EMBL" id="CAXDID020000003">
    <property type="protein sequence ID" value="CAL5971966.1"/>
    <property type="molecule type" value="Genomic_DNA"/>
</dbReference>
<gene>
    <name evidence="2" type="ORF">HINF_LOCUS14757</name>
    <name evidence="3" type="ORF">HINF_LOCUS14758</name>
    <name evidence="4" type="ORF">HINF_LOCUS1668</name>
    <name evidence="5" type="ORF">HINF_LOCUS1669</name>
</gene>
<name>A0AA86NV15_9EUKA</name>
<keyword evidence="1" id="KW-0732">Signal</keyword>
<protein>
    <submittedName>
        <fullName evidence="4">Hypothetical_protein</fullName>
    </submittedName>
</protein>
<organism evidence="2">
    <name type="scientific">Hexamita inflata</name>
    <dbReference type="NCBI Taxonomy" id="28002"/>
    <lineage>
        <taxon>Eukaryota</taxon>
        <taxon>Metamonada</taxon>
        <taxon>Diplomonadida</taxon>
        <taxon>Hexamitidae</taxon>
        <taxon>Hexamitinae</taxon>
        <taxon>Hexamita</taxon>
    </lineage>
</organism>
<reference evidence="2" key="1">
    <citation type="submission" date="2023-06" db="EMBL/GenBank/DDBJ databases">
        <authorList>
            <person name="Kurt Z."/>
        </authorList>
    </citation>
    <scope>NUCLEOTIDE SEQUENCE</scope>
</reference>
<comment type="caution">
    <text evidence="2">The sequence shown here is derived from an EMBL/GenBank/DDBJ whole genome shotgun (WGS) entry which is preliminary data.</text>
</comment>
<sequence length="255" mass="29714">MQIMINILAVVLKAVPVICYHTTTMNVLESTFIQTISSAVKHGDYANVDQTVAYDMMMLPDNAYSFLISTLSYEHNINVTYLHQQIQTMTTRLLVIPHRAQQSATPAVVEIQMAPNSKHQRISSFQQLFRQAITEVLYRYDKSVDVKDDVQLCSQVNRLFERSGKIQFWLQVQELIPDKTVKQLREYYSKSFQRILFCKSIDCQDKLLLRGLVNQLGDKKPSEIAHRFQELAANKNYFQRNIIMYIINLKRRVTE</sequence>
<reference evidence="4 6" key="2">
    <citation type="submission" date="2024-07" db="EMBL/GenBank/DDBJ databases">
        <authorList>
            <person name="Akdeniz Z."/>
        </authorList>
    </citation>
    <scope>NUCLEOTIDE SEQUENCE [LARGE SCALE GENOMIC DNA]</scope>
</reference>
<evidence type="ECO:0000256" key="1">
    <source>
        <dbReference type="SAM" id="SignalP"/>
    </source>
</evidence>
<evidence type="ECO:0000313" key="4">
    <source>
        <dbReference type="EMBL" id="CAL5971964.1"/>
    </source>
</evidence>
<evidence type="ECO:0000313" key="2">
    <source>
        <dbReference type="EMBL" id="CAI9927112.1"/>
    </source>
</evidence>
<dbReference type="AlphaFoldDB" id="A0AA86NV15"/>
<evidence type="ECO:0000313" key="3">
    <source>
        <dbReference type="EMBL" id="CAI9927113.1"/>
    </source>
</evidence>